<keyword evidence="4 12" id="KW-0812">Transmembrane</keyword>
<keyword evidence="11" id="KW-0503">Monooxygenase</keyword>
<evidence type="ECO:0000256" key="2">
    <source>
        <dbReference type="ARBA" id="ARBA00004370"/>
    </source>
</evidence>
<dbReference type="InterPro" id="IPR001128">
    <property type="entry name" value="Cyt_P450"/>
</dbReference>
<evidence type="ECO:0000313" key="13">
    <source>
        <dbReference type="EMBL" id="KAK8919333.1"/>
    </source>
</evidence>
<evidence type="ECO:0000256" key="4">
    <source>
        <dbReference type="ARBA" id="ARBA00022692"/>
    </source>
</evidence>
<evidence type="ECO:0000256" key="12">
    <source>
        <dbReference type="SAM" id="Phobius"/>
    </source>
</evidence>
<organism evidence="13 14">
    <name type="scientific">Platanthera zijinensis</name>
    <dbReference type="NCBI Taxonomy" id="2320716"/>
    <lineage>
        <taxon>Eukaryota</taxon>
        <taxon>Viridiplantae</taxon>
        <taxon>Streptophyta</taxon>
        <taxon>Embryophyta</taxon>
        <taxon>Tracheophyta</taxon>
        <taxon>Spermatophyta</taxon>
        <taxon>Magnoliopsida</taxon>
        <taxon>Liliopsida</taxon>
        <taxon>Asparagales</taxon>
        <taxon>Orchidaceae</taxon>
        <taxon>Orchidoideae</taxon>
        <taxon>Orchideae</taxon>
        <taxon>Orchidinae</taxon>
        <taxon>Platanthera</taxon>
    </lineage>
</organism>
<dbReference type="GO" id="GO:0020037">
    <property type="term" value="F:heme binding"/>
    <property type="evidence" value="ECO:0007669"/>
    <property type="project" value="InterPro"/>
</dbReference>
<keyword evidence="7 11" id="KW-0560">Oxidoreductase</keyword>
<dbReference type="PANTHER" id="PTHR47947">
    <property type="entry name" value="CYTOCHROME P450 82C3-RELATED"/>
    <property type="match status" value="1"/>
</dbReference>
<evidence type="ECO:0000256" key="11">
    <source>
        <dbReference type="RuleBase" id="RU000461"/>
    </source>
</evidence>
<keyword evidence="8 10" id="KW-0408">Iron</keyword>
<comment type="cofactor">
    <cofactor evidence="1 10">
        <name>heme</name>
        <dbReference type="ChEBI" id="CHEBI:30413"/>
    </cofactor>
</comment>
<dbReference type="GO" id="GO:0005506">
    <property type="term" value="F:iron ion binding"/>
    <property type="evidence" value="ECO:0007669"/>
    <property type="project" value="InterPro"/>
</dbReference>
<proteinExistence type="inferred from homology"/>
<keyword evidence="14" id="KW-1185">Reference proteome</keyword>
<dbReference type="PRINTS" id="PR00385">
    <property type="entry name" value="P450"/>
</dbReference>
<keyword evidence="5 10" id="KW-0479">Metal-binding</keyword>
<evidence type="ECO:0000256" key="8">
    <source>
        <dbReference type="ARBA" id="ARBA00023004"/>
    </source>
</evidence>
<comment type="subcellular location">
    <subcellularLocation>
        <location evidence="2">Membrane</location>
    </subcellularLocation>
</comment>
<dbReference type="Gene3D" id="1.10.630.10">
    <property type="entry name" value="Cytochrome P450"/>
    <property type="match status" value="1"/>
</dbReference>
<evidence type="ECO:0000256" key="1">
    <source>
        <dbReference type="ARBA" id="ARBA00001971"/>
    </source>
</evidence>
<dbReference type="SUPFAM" id="SSF48264">
    <property type="entry name" value="Cytochrome P450"/>
    <property type="match status" value="1"/>
</dbReference>
<dbReference type="Proteomes" id="UP001418222">
    <property type="component" value="Unassembled WGS sequence"/>
</dbReference>
<dbReference type="AlphaFoldDB" id="A0AAP0AYU9"/>
<accession>A0AAP0AYU9</accession>
<sequence>MDAISIFTGLVLLLLSLAGLIKLFISSYNEEEKKNLPPSPPSHPFIGHLHLLQKPLHQSLAAISSLHGPLLLLRFGSRPVLVVSSAPLADDCFTTNDVTLASRPKFPSFRTPSYNYTTMGTAPYGPWWREMRRIATVEVLSGHRLSFFSDVREAEARAFVRRLFRDASSPGRDFKTVQLKQRLFGLTMNMIMMMMVGKRYYGEVEANERQSQLFEEMMEESFTLAGASNVGDFLPWPLGWFARLGVKSKLAQIHNYRDRLMQTLIDEQRKRRGAEEEEEEEAGHSTVIESLVSLQKSQPQHYTDLFIKCICLSLLSAGTDTSANTVEWAISLLLNNPEKLEKLEHEIDDKVGRGRLLEESDLPKLTYLNNVITETLRMYPVVPLLLPHESTKDFKLGGYNIPSGMMILVNAYAIQRDPEIWSEPMKFLPERFTDDSKPERGKVFSFGKGRRSCPGEALAMREVGFVLGTLVQCFEWRRVDSEDVDLKEGSGLTMPLKHPLQALCRPRQSMIPMLTQL</sequence>
<dbReference type="InterPro" id="IPR050651">
    <property type="entry name" value="Plant_Cytochrome_P450_Monoox"/>
</dbReference>
<dbReference type="InterPro" id="IPR002401">
    <property type="entry name" value="Cyt_P450_E_grp-I"/>
</dbReference>
<dbReference type="InterPro" id="IPR017972">
    <property type="entry name" value="Cyt_P450_CS"/>
</dbReference>
<dbReference type="EMBL" id="JBBWWQ010000019">
    <property type="protein sequence ID" value="KAK8919333.1"/>
    <property type="molecule type" value="Genomic_DNA"/>
</dbReference>
<protein>
    <submittedName>
        <fullName evidence="13">Cytochrome P450 81F1</fullName>
    </submittedName>
</protein>
<dbReference type="GO" id="GO:0016705">
    <property type="term" value="F:oxidoreductase activity, acting on paired donors, with incorporation or reduction of molecular oxygen"/>
    <property type="evidence" value="ECO:0007669"/>
    <property type="project" value="InterPro"/>
</dbReference>
<evidence type="ECO:0000256" key="7">
    <source>
        <dbReference type="ARBA" id="ARBA00023002"/>
    </source>
</evidence>
<comment type="similarity">
    <text evidence="11">Belongs to the cytochrome P450 family.</text>
</comment>
<evidence type="ECO:0000256" key="6">
    <source>
        <dbReference type="ARBA" id="ARBA00022989"/>
    </source>
</evidence>
<feature type="binding site" description="axial binding residue" evidence="10">
    <location>
        <position position="453"/>
    </location>
    <ligand>
        <name>heme</name>
        <dbReference type="ChEBI" id="CHEBI:30413"/>
    </ligand>
    <ligandPart>
        <name>Fe</name>
        <dbReference type="ChEBI" id="CHEBI:18248"/>
    </ligandPart>
</feature>
<dbReference type="Pfam" id="PF00067">
    <property type="entry name" value="p450"/>
    <property type="match status" value="1"/>
</dbReference>
<name>A0AAP0AYU9_9ASPA</name>
<dbReference type="GO" id="GO:0016020">
    <property type="term" value="C:membrane"/>
    <property type="evidence" value="ECO:0007669"/>
    <property type="project" value="UniProtKB-SubCell"/>
</dbReference>
<reference evidence="13 14" key="1">
    <citation type="journal article" date="2022" name="Nat. Plants">
        <title>Genomes of leafy and leafless Platanthera orchids illuminate the evolution of mycoheterotrophy.</title>
        <authorList>
            <person name="Li M.H."/>
            <person name="Liu K.W."/>
            <person name="Li Z."/>
            <person name="Lu H.C."/>
            <person name="Ye Q.L."/>
            <person name="Zhang D."/>
            <person name="Wang J.Y."/>
            <person name="Li Y.F."/>
            <person name="Zhong Z.M."/>
            <person name="Liu X."/>
            <person name="Yu X."/>
            <person name="Liu D.K."/>
            <person name="Tu X.D."/>
            <person name="Liu B."/>
            <person name="Hao Y."/>
            <person name="Liao X.Y."/>
            <person name="Jiang Y.T."/>
            <person name="Sun W.H."/>
            <person name="Chen J."/>
            <person name="Chen Y.Q."/>
            <person name="Ai Y."/>
            <person name="Zhai J.W."/>
            <person name="Wu S.S."/>
            <person name="Zhou Z."/>
            <person name="Hsiao Y.Y."/>
            <person name="Wu W.L."/>
            <person name="Chen Y.Y."/>
            <person name="Lin Y.F."/>
            <person name="Hsu J.L."/>
            <person name="Li C.Y."/>
            <person name="Wang Z.W."/>
            <person name="Zhao X."/>
            <person name="Zhong W.Y."/>
            <person name="Ma X.K."/>
            <person name="Ma L."/>
            <person name="Huang J."/>
            <person name="Chen G.Z."/>
            <person name="Huang M.Z."/>
            <person name="Huang L."/>
            <person name="Peng D.H."/>
            <person name="Luo Y.B."/>
            <person name="Zou S.Q."/>
            <person name="Chen S.P."/>
            <person name="Lan S."/>
            <person name="Tsai W.C."/>
            <person name="Van de Peer Y."/>
            <person name="Liu Z.J."/>
        </authorList>
    </citation>
    <scope>NUCLEOTIDE SEQUENCE [LARGE SCALE GENOMIC DNA]</scope>
    <source>
        <strain evidence="13">Lor287</strain>
    </source>
</reference>
<gene>
    <name evidence="13" type="primary">CYP81F1</name>
    <name evidence="13" type="ORF">KSP39_PZI021590</name>
</gene>
<dbReference type="FunFam" id="1.10.630.10:FF:000026">
    <property type="entry name" value="Cytochrome P450 82C4"/>
    <property type="match status" value="1"/>
</dbReference>
<dbReference type="GO" id="GO:0004497">
    <property type="term" value="F:monooxygenase activity"/>
    <property type="evidence" value="ECO:0007669"/>
    <property type="project" value="UniProtKB-KW"/>
</dbReference>
<evidence type="ECO:0000256" key="3">
    <source>
        <dbReference type="ARBA" id="ARBA00022617"/>
    </source>
</evidence>
<dbReference type="PANTHER" id="PTHR47947:SF26">
    <property type="entry name" value="CYTOCHROME P450"/>
    <property type="match status" value="1"/>
</dbReference>
<feature type="transmembrane region" description="Helical" evidence="12">
    <location>
        <begin position="6"/>
        <end position="25"/>
    </location>
</feature>
<comment type="caution">
    <text evidence="13">The sequence shown here is derived from an EMBL/GenBank/DDBJ whole genome shotgun (WGS) entry which is preliminary data.</text>
</comment>
<evidence type="ECO:0000313" key="14">
    <source>
        <dbReference type="Proteomes" id="UP001418222"/>
    </source>
</evidence>
<keyword evidence="9 12" id="KW-0472">Membrane</keyword>
<evidence type="ECO:0000256" key="9">
    <source>
        <dbReference type="ARBA" id="ARBA00023136"/>
    </source>
</evidence>
<keyword evidence="3 10" id="KW-0349">Heme</keyword>
<keyword evidence="6 12" id="KW-1133">Transmembrane helix</keyword>
<evidence type="ECO:0000256" key="10">
    <source>
        <dbReference type="PIRSR" id="PIRSR602401-1"/>
    </source>
</evidence>
<dbReference type="PROSITE" id="PS00086">
    <property type="entry name" value="CYTOCHROME_P450"/>
    <property type="match status" value="1"/>
</dbReference>
<evidence type="ECO:0000256" key="5">
    <source>
        <dbReference type="ARBA" id="ARBA00022723"/>
    </source>
</evidence>
<dbReference type="PRINTS" id="PR00463">
    <property type="entry name" value="EP450I"/>
</dbReference>
<dbReference type="InterPro" id="IPR036396">
    <property type="entry name" value="Cyt_P450_sf"/>
</dbReference>